<reference evidence="2" key="1">
    <citation type="journal article" date="2022" name="Int. J. Mol. Sci.">
        <title>Draft Genome of Tanacetum Coccineum: Genomic Comparison of Closely Related Tanacetum-Family Plants.</title>
        <authorList>
            <person name="Yamashiro T."/>
            <person name="Shiraishi A."/>
            <person name="Nakayama K."/>
            <person name="Satake H."/>
        </authorList>
    </citation>
    <scope>NUCLEOTIDE SEQUENCE</scope>
</reference>
<feature type="region of interest" description="Disordered" evidence="1">
    <location>
        <begin position="54"/>
        <end position="99"/>
    </location>
</feature>
<gene>
    <name evidence="2" type="ORF">Tco_1032522</name>
</gene>
<sequence>MVIAIPNLECEGDVLHTPVAKKNVASISGTKKNSETNRLVANTLNPFDALKTIKNDDDSGANGGPGSVKGKNKKSDLADKESESDVEEVYNETANFRAS</sequence>
<keyword evidence="3" id="KW-1185">Reference proteome</keyword>
<reference evidence="2" key="2">
    <citation type="submission" date="2022-01" db="EMBL/GenBank/DDBJ databases">
        <authorList>
            <person name="Yamashiro T."/>
            <person name="Shiraishi A."/>
            <person name="Satake H."/>
            <person name="Nakayama K."/>
        </authorList>
    </citation>
    <scope>NUCLEOTIDE SEQUENCE</scope>
</reference>
<feature type="compositionally biased region" description="Basic and acidic residues" evidence="1">
    <location>
        <begin position="73"/>
        <end position="83"/>
    </location>
</feature>
<dbReference type="EMBL" id="BQNB010018333">
    <property type="protein sequence ID" value="GJT73236.1"/>
    <property type="molecule type" value="Genomic_DNA"/>
</dbReference>
<dbReference type="Proteomes" id="UP001151760">
    <property type="component" value="Unassembled WGS sequence"/>
</dbReference>
<organism evidence="2 3">
    <name type="scientific">Tanacetum coccineum</name>
    <dbReference type="NCBI Taxonomy" id="301880"/>
    <lineage>
        <taxon>Eukaryota</taxon>
        <taxon>Viridiplantae</taxon>
        <taxon>Streptophyta</taxon>
        <taxon>Embryophyta</taxon>
        <taxon>Tracheophyta</taxon>
        <taxon>Spermatophyta</taxon>
        <taxon>Magnoliopsida</taxon>
        <taxon>eudicotyledons</taxon>
        <taxon>Gunneridae</taxon>
        <taxon>Pentapetalae</taxon>
        <taxon>asterids</taxon>
        <taxon>campanulids</taxon>
        <taxon>Asterales</taxon>
        <taxon>Asteraceae</taxon>
        <taxon>Asteroideae</taxon>
        <taxon>Anthemideae</taxon>
        <taxon>Anthemidinae</taxon>
        <taxon>Tanacetum</taxon>
    </lineage>
</organism>
<protein>
    <submittedName>
        <fullName evidence="2">Uncharacterized protein</fullName>
    </submittedName>
</protein>
<evidence type="ECO:0000256" key="1">
    <source>
        <dbReference type="SAM" id="MobiDB-lite"/>
    </source>
</evidence>
<evidence type="ECO:0000313" key="3">
    <source>
        <dbReference type="Proteomes" id="UP001151760"/>
    </source>
</evidence>
<proteinExistence type="predicted"/>
<name>A0ABQ5GCI8_9ASTR</name>
<comment type="caution">
    <text evidence="2">The sequence shown here is derived from an EMBL/GenBank/DDBJ whole genome shotgun (WGS) entry which is preliminary data.</text>
</comment>
<evidence type="ECO:0000313" key="2">
    <source>
        <dbReference type="EMBL" id="GJT73236.1"/>
    </source>
</evidence>
<accession>A0ABQ5GCI8</accession>